<dbReference type="GO" id="GO:0051378">
    <property type="term" value="F:serotonin binding"/>
    <property type="evidence" value="ECO:0007669"/>
    <property type="project" value="TreeGrafter"/>
</dbReference>
<dbReference type="GO" id="GO:0098793">
    <property type="term" value="C:presynapse"/>
    <property type="evidence" value="ECO:0007669"/>
    <property type="project" value="GOC"/>
</dbReference>
<feature type="transmembrane region" description="Helical" evidence="9">
    <location>
        <begin position="341"/>
        <end position="366"/>
    </location>
</feature>
<name>A0AAN8KGP6_PATCE</name>
<comment type="subcellular location">
    <subcellularLocation>
        <location evidence="1">Membrane</location>
        <topology evidence="1">Multi-pass membrane protein</topology>
    </subcellularLocation>
</comment>
<dbReference type="InterPro" id="IPR000175">
    <property type="entry name" value="Na/ntran_symport"/>
</dbReference>
<dbReference type="PROSITE" id="PS00610">
    <property type="entry name" value="NA_NEUROTRAN_SYMP_1"/>
    <property type="match status" value="1"/>
</dbReference>
<evidence type="ECO:0000256" key="3">
    <source>
        <dbReference type="ARBA" id="ARBA00022692"/>
    </source>
</evidence>
<dbReference type="PRINTS" id="PR00176">
    <property type="entry name" value="NANEUSMPORT"/>
</dbReference>
<dbReference type="GO" id="GO:0005886">
    <property type="term" value="C:plasma membrane"/>
    <property type="evidence" value="ECO:0007669"/>
    <property type="project" value="TreeGrafter"/>
</dbReference>
<evidence type="ECO:0000256" key="4">
    <source>
        <dbReference type="ARBA" id="ARBA00022989"/>
    </source>
</evidence>
<feature type="disulfide bond" evidence="7">
    <location>
        <begin position="148"/>
        <end position="157"/>
    </location>
</feature>
<feature type="transmembrane region" description="Helical" evidence="9">
    <location>
        <begin position="547"/>
        <end position="575"/>
    </location>
</feature>
<keyword evidence="11" id="KW-1185">Reference proteome</keyword>
<feature type="binding site" evidence="6">
    <location>
        <position position="45"/>
    </location>
    <ligand>
        <name>Na(+)</name>
        <dbReference type="ChEBI" id="CHEBI:29101"/>
        <label>1</label>
    </ligand>
</feature>
<feature type="transmembrane region" description="Helical" evidence="9">
    <location>
        <begin position="108"/>
        <end position="136"/>
    </location>
</feature>
<evidence type="ECO:0000256" key="2">
    <source>
        <dbReference type="ARBA" id="ARBA00022448"/>
    </source>
</evidence>
<dbReference type="Proteomes" id="UP001347796">
    <property type="component" value="Unassembled WGS sequence"/>
</dbReference>
<dbReference type="AlphaFoldDB" id="A0AAN8KGP6"/>
<feature type="transmembrane region" description="Helical" evidence="9">
    <location>
        <begin position="265"/>
        <end position="292"/>
    </location>
</feature>
<feature type="transmembrane region" description="Helical" evidence="9">
    <location>
        <begin position="516"/>
        <end position="535"/>
    </location>
</feature>
<keyword evidence="8" id="KW-0769">Symport</keyword>
<feature type="transmembrane region" description="Helical" evidence="9">
    <location>
        <begin position="304"/>
        <end position="329"/>
    </location>
</feature>
<feature type="binding site" evidence="6">
    <location>
        <position position="44"/>
    </location>
    <ligand>
        <name>Na(+)</name>
        <dbReference type="ChEBI" id="CHEBI:29101"/>
        <label>2</label>
    </ligand>
</feature>
<gene>
    <name evidence="10" type="ORF">SNE40_003551</name>
</gene>
<feature type="binding site" evidence="6">
    <location>
        <position position="412"/>
    </location>
    <ligand>
        <name>Na(+)</name>
        <dbReference type="ChEBI" id="CHEBI:29101"/>
        <label>1</label>
    </ligand>
</feature>
<evidence type="ECO:0000256" key="7">
    <source>
        <dbReference type="PIRSR" id="PIRSR600175-2"/>
    </source>
</evidence>
<reference evidence="10 11" key="1">
    <citation type="submission" date="2024-01" db="EMBL/GenBank/DDBJ databases">
        <title>The genome of the rayed Mediterranean limpet Patella caerulea (Linnaeus, 1758).</title>
        <authorList>
            <person name="Anh-Thu Weber A."/>
            <person name="Halstead-Nussloch G."/>
        </authorList>
    </citation>
    <scope>NUCLEOTIDE SEQUENCE [LARGE SCALE GENOMIC DNA]</scope>
    <source>
        <strain evidence="10">AATW-2023a</strain>
        <tissue evidence="10">Whole specimen</tissue>
    </source>
</reference>
<evidence type="ECO:0000313" key="10">
    <source>
        <dbReference type="EMBL" id="KAK6191994.1"/>
    </source>
</evidence>
<feature type="transmembrane region" description="Helical" evidence="9">
    <location>
        <begin position="66"/>
        <end position="87"/>
    </location>
</feature>
<accession>A0AAN8KGP6</accession>
<dbReference type="GO" id="GO:0046872">
    <property type="term" value="F:metal ion binding"/>
    <property type="evidence" value="ECO:0007669"/>
    <property type="project" value="UniProtKB-KW"/>
</dbReference>
<keyword evidence="2 8" id="KW-0813">Transport</keyword>
<feature type="transmembrane region" description="Helical" evidence="9">
    <location>
        <begin position="232"/>
        <end position="253"/>
    </location>
</feature>
<feature type="binding site" evidence="6">
    <location>
        <position position="42"/>
    </location>
    <ligand>
        <name>Na(+)</name>
        <dbReference type="ChEBI" id="CHEBI:29101"/>
        <label>1</label>
    </ligand>
</feature>
<evidence type="ECO:0000256" key="6">
    <source>
        <dbReference type="PIRSR" id="PIRSR600175-1"/>
    </source>
</evidence>
<dbReference type="GO" id="GO:0006865">
    <property type="term" value="P:amino acid transport"/>
    <property type="evidence" value="ECO:0007669"/>
    <property type="project" value="TreeGrafter"/>
</dbReference>
<dbReference type="Pfam" id="PF00209">
    <property type="entry name" value="SNF"/>
    <property type="match status" value="1"/>
</dbReference>
<feature type="binding site" evidence="6">
    <location>
        <position position="347"/>
    </location>
    <ligand>
        <name>Na(+)</name>
        <dbReference type="ChEBI" id="CHEBI:29101"/>
        <label>1</label>
    </ligand>
</feature>
<sequence length="607" mass="68295">MTPDPTLPMIMDGTTKIIEKQKEEPERESWGKKTEFLLSVVGFAVDLGNVWRFPYICFKNGGGAFLLPYLIMLVFGGLPLFYMELALGQFQRCGCLTVWKRICPMFKGVGISICIIATYVSLYYNTIIAWAVYFFFSSFRAQPPWLTCNNTWNTENCTTFSERVVTQCMKAPNQSWNMDLFNGTTPVSYINCSSINATDDDYSSAASTEFFEREVLEMQYSTGLESVGGVKWTMSLCLMSVFLIVYFALWKGIKSSGKAVWVTAILPYVVLIILLIRGSTLPGAMNGILYFIEPKWEKLMTVRVWIDAAAQIFFSLGPGFGVLLALSSYNKFNNNCYKDALATSAINCGTSLLAGFAVFTVLGYMAHAQNKSIDEVARPDVGLIFVVYPEAIATIDGSSFWAIIFFFMLITLGLDTTFGGLEAIITGILDEWPWMRKKREIFVVLLMCYCFLGGLATTTYGGIYVVQLFDVYAAPISILLVVFLEAVAVSWIYGVKQFSKDIESMLGQPPGIFWQICWAYISPVFLLTLFILSVYNNEPPAYGNYVYPVWSLVIGWLMVLSALLAIPIYFVIHFLSTKGTMMERMKQMIFPKETPKHISEEGIRVYL</sequence>
<dbReference type="PANTHER" id="PTHR11616">
    <property type="entry name" value="SODIUM/CHLORIDE DEPENDENT TRANSPORTER"/>
    <property type="match status" value="1"/>
</dbReference>
<evidence type="ECO:0000256" key="9">
    <source>
        <dbReference type="SAM" id="Phobius"/>
    </source>
</evidence>
<evidence type="ECO:0000256" key="8">
    <source>
        <dbReference type="RuleBase" id="RU003732"/>
    </source>
</evidence>
<evidence type="ECO:0000256" key="5">
    <source>
        <dbReference type="ARBA" id="ARBA00023136"/>
    </source>
</evidence>
<dbReference type="InterPro" id="IPR037272">
    <property type="entry name" value="SNS_sf"/>
</dbReference>
<dbReference type="NCBIfam" id="NF037979">
    <property type="entry name" value="Na_transp"/>
    <property type="match status" value="1"/>
</dbReference>
<feature type="binding site" evidence="6">
    <location>
        <position position="315"/>
    </location>
    <ligand>
        <name>Na(+)</name>
        <dbReference type="ChEBI" id="CHEBI:29101"/>
        <label>1</label>
    </ligand>
</feature>
<feature type="transmembrane region" description="Helical" evidence="9">
    <location>
        <begin position="472"/>
        <end position="495"/>
    </location>
</feature>
<evidence type="ECO:0000256" key="1">
    <source>
        <dbReference type="ARBA" id="ARBA00004141"/>
    </source>
</evidence>
<organism evidence="10 11">
    <name type="scientific">Patella caerulea</name>
    <name type="common">Rayed Mediterranean limpet</name>
    <dbReference type="NCBI Taxonomy" id="87958"/>
    <lineage>
        <taxon>Eukaryota</taxon>
        <taxon>Metazoa</taxon>
        <taxon>Spiralia</taxon>
        <taxon>Lophotrochozoa</taxon>
        <taxon>Mollusca</taxon>
        <taxon>Gastropoda</taxon>
        <taxon>Patellogastropoda</taxon>
        <taxon>Patelloidea</taxon>
        <taxon>Patellidae</taxon>
        <taxon>Patella</taxon>
    </lineage>
</organism>
<feature type="transmembrane region" description="Helical" evidence="9">
    <location>
        <begin position="441"/>
        <end position="466"/>
    </location>
</feature>
<keyword evidence="6" id="KW-0915">Sodium</keyword>
<dbReference type="EMBL" id="JAZGQO010000002">
    <property type="protein sequence ID" value="KAK6191994.1"/>
    <property type="molecule type" value="Genomic_DNA"/>
</dbReference>
<proteinExistence type="inferred from homology"/>
<protein>
    <recommendedName>
        <fullName evidence="8">Transporter</fullName>
    </recommendedName>
</protein>
<keyword evidence="6" id="KW-0479">Metal-binding</keyword>
<dbReference type="GO" id="GO:0005335">
    <property type="term" value="F:serotonin:sodium:chloride symporter activity"/>
    <property type="evidence" value="ECO:0007669"/>
    <property type="project" value="TreeGrafter"/>
</dbReference>
<dbReference type="PANTHER" id="PTHR11616:SF279">
    <property type="entry name" value="SODIUM-DEPENDENT SEROTONIN TRANSPORTER"/>
    <property type="match status" value="1"/>
</dbReference>
<feature type="binding site" evidence="6">
    <location>
        <position position="49"/>
    </location>
    <ligand>
        <name>Na(+)</name>
        <dbReference type="ChEBI" id="CHEBI:29101"/>
        <label>2</label>
    </ligand>
</feature>
<keyword evidence="3 8" id="KW-0812">Transmembrane</keyword>
<keyword evidence="5 9" id="KW-0472">Membrane</keyword>
<keyword evidence="4 9" id="KW-1133">Transmembrane helix</keyword>
<dbReference type="PROSITE" id="PS50267">
    <property type="entry name" value="NA_NEUROTRAN_SYMP_3"/>
    <property type="match status" value="1"/>
</dbReference>
<dbReference type="SUPFAM" id="SSF161070">
    <property type="entry name" value="SNF-like"/>
    <property type="match status" value="1"/>
</dbReference>
<comment type="caution">
    <text evidence="10">The sequence shown here is derived from an EMBL/GenBank/DDBJ whole genome shotgun (WGS) entry which is preliminary data.</text>
</comment>
<comment type="similarity">
    <text evidence="8">Belongs to the sodium:neurotransmitter symporter (SNF) (TC 2.A.22) family.</text>
</comment>
<feature type="transmembrane region" description="Helical" evidence="9">
    <location>
        <begin position="400"/>
        <end position="429"/>
    </location>
</feature>
<dbReference type="GO" id="GO:0043005">
    <property type="term" value="C:neuron projection"/>
    <property type="evidence" value="ECO:0007669"/>
    <property type="project" value="TreeGrafter"/>
</dbReference>
<feature type="binding site" evidence="6">
    <location>
        <position position="415"/>
    </location>
    <ligand>
        <name>Na(+)</name>
        <dbReference type="ChEBI" id="CHEBI:29101"/>
        <label>1</label>
    </ligand>
</feature>
<keyword evidence="7" id="KW-1015">Disulfide bond</keyword>
<evidence type="ECO:0000313" key="11">
    <source>
        <dbReference type="Proteomes" id="UP001347796"/>
    </source>
</evidence>